<dbReference type="Proteomes" id="UP001147733">
    <property type="component" value="Unassembled WGS sequence"/>
</dbReference>
<sequence>MAHSSTDITDSWPTPTTNTAELSSSWEERAKYFARRRDDLVMGYNDLQAEVGKTLKGLSTTTDKNYINHQLESLTESIDDLFIETLVFLRLTINSYLDETKVGLCFQLKVQIIRFIIEGIVQSHSVQYTDYHGILDILKTHIGRLTLDASVEWDDFADRVDIAADDVFNRYAELAAISAAHKRNLSEEVLLRDMRWFRDCWHQVNWYHPQCSCVQCIDRAESYPFQEVKWDDDRVGPRRHGFLSGAEPLDPLQVWGGVR</sequence>
<dbReference type="AlphaFoldDB" id="A0A9W9TPF1"/>
<proteinExistence type="predicted"/>
<name>A0A9W9TPF1_PENCI</name>
<evidence type="ECO:0000313" key="2">
    <source>
        <dbReference type="EMBL" id="KAJ5234040.1"/>
    </source>
</evidence>
<protein>
    <submittedName>
        <fullName evidence="2">Uncharacterized protein</fullName>
    </submittedName>
</protein>
<dbReference type="RefSeq" id="XP_056501540.1">
    <property type="nucleotide sequence ID" value="XM_056644726.1"/>
</dbReference>
<dbReference type="EMBL" id="JAPQKT010000004">
    <property type="protein sequence ID" value="KAJ5234040.1"/>
    <property type="molecule type" value="Genomic_DNA"/>
</dbReference>
<gene>
    <name evidence="2" type="ORF">N7469_005806</name>
</gene>
<dbReference type="GeneID" id="81383893"/>
<evidence type="ECO:0000256" key="1">
    <source>
        <dbReference type="SAM" id="MobiDB-lite"/>
    </source>
</evidence>
<reference evidence="2" key="1">
    <citation type="submission" date="2022-11" db="EMBL/GenBank/DDBJ databases">
        <authorList>
            <person name="Petersen C."/>
        </authorList>
    </citation>
    <scope>NUCLEOTIDE SEQUENCE</scope>
    <source>
        <strain evidence="2">IBT 23319</strain>
    </source>
</reference>
<keyword evidence="3" id="KW-1185">Reference proteome</keyword>
<dbReference type="OrthoDB" id="4292503at2759"/>
<evidence type="ECO:0000313" key="3">
    <source>
        <dbReference type="Proteomes" id="UP001147733"/>
    </source>
</evidence>
<feature type="region of interest" description="Disordered" evidence="1">
    <location>
        <begin position="1"/>
        <end position="20"/>
    </location>
</feature>
<organism evidence="2 3">
    <name type="scientific">Penicillium citrinum</name>
    <dbReference type="NCBI Taxonomy" id="5077"/>
    <lineage>
        <taxon>Eukaryota</taxon>
        <taxon>Fungi</taxon>
        <taxon>Dikarya</taxon>
        <taxon>Ascomycota</taxon>
        <taxon>Pezizomycotina</taxon>
        <taxon>Eurotiomycetes</taxon>
        <taxon>Eurotiomycetidae</taxon>
        <taxon>Eurotiales</taxon>
        <taxon>Aspergillaceae</taxon>
        <taxon>Penicillium</taxon>
    </lineage>
</organism>
<comment type="caution">
    <text evidence="2">The sequence shown here is derived from an EMBL/GenBank/DDBJ whole genome shotgun (WGS) entry which is preliminary data.</text>
</comment>
<accession>A0A9W9TPF1</accession>
<reference evidence="2" key="2">
    <citation type="journal article" date="2023" name="IMA Fungus">
        <title>Comparative genomic study of the Penicillium genus elucidates a diverse pangenome and 15 lateral gene transfer events.</title>
        <authorList>
            <person name="Petersen C."/>
            <person name="Sorensen T."/>
            <person name="Nielsen M.R."/>
            <person name="Sondergaard T.E."/>
            <person name="Sorensen J.L."/>
            <person name="Fitzpatrick D.A."/>
            <person name="Frisvad J.C."/>
            <person name="Nielsen K.L."/>
        </authorList>
    </citation>
    <scope>NUCLEOTIDE SEQUENCE</scope>
    <source>
        <strain evidence="2">IBT 23319</strain>
    </source>
</reference>